<keyword evidence="1" id="KW-1133">Transmembrane helix</keyword>
<dbReference type="EMBL" id="MLIQ01000014">
    <property type="protein sequence ID" value="OHU57092.1"/>
    <property type="molecule type" value="Genomic_DNA"/>
</dbReference>
<dbReference type="Proteomes" id="UP000180043">
    <property type="component" value="Unassembled WGS sequence"/>
</dbReference>
<gene>
    <name evidence="2" type="ORF">BKG82_12950</name>
</gene>
<dbReference type="AlphaFoldDB" id="A0A1S1LKW6"/>
<comment type="caution">
    <text evidence="2">The sequence shown here is derived from an EMBL/GenBank/DDBJ whole genome shotgun (WGS) entry which is preliminary data.</text>
</comment>
<keyword evidence="1" id="KW-0472">Membrane</keyword>
<keyword evidence="1" id="KW-0812">Transmembrane</keyword>
<evidence type="ECO:0000313" key="2">
    <source>
        <dbReference type="EMBL" id="OHU57092.1"/>
    </source>
</evidence>
<name>A0A1S1LKW6_MYCCH</name>
<accession>A0A1S1LKW6</accession>
<dbReference type="RefSeq" id="WP_070947467.1">
    <property type="nucleotide sequence ID" value="NZ_MLIQ01000014.1"/>
</dbReference>
<dbReference type="Gene3D" id="3.40.50.300">
    <property type="entry name" value="P-loop containing nucleotide triphosphate hydrolases"/>
    <property type="match status" value="1"/>
</dbReference>
<feature type="transmembrane region" description="Helical" evidence="1">
    <location>
        <begin position="46"/>
        <end position="67"/>
    </location>
</feature>
<evidence type="ECO:0000313" key="3">
    <source>
        <dbReference type="Proteomes" id="UP000180043"/>
    </source>
</evidence>
<reference evidence="2 3" key="1">
    <citation type="submission" date="2016-10" db="EMBL/GenBank/DDBJ databases">
        <title>Evaluation of Human, Veterinary and Environmental Mycobacterium chelonae Isolates by Core Genome Phylogenomic Analysis, Targeted Gene Comparison, and Anti-microbial Susceptibility Patterns: A Tale of Mistaken Identities.</title>
        <authorList>
            <person name="Fogelson S.B."/>
            <person name="Camus A.C."/>
            <person name="Lorenz W."/>
            <person name="Vasireddy R."/>
            <person name="Vasireddy S."/>
            <person name="Smith T."/>
            <person name="Brown-Elliott B.A."/>
            <person name="Wallace R.J.Jr."/>
            <person name="Hasan N.A."/>
            <person name="Reischl U."/>
            <person name="Sanchez S."/>
        </authorList>
    </citation>
    <scope>NUCLEOTIDE SEQUENCE [LARGE SCALE GENOMIC DNA]</scope>
    <source>
        <strain evidence="2 3">15515</strain>
    </source>
</reference>
<feature type="transmembrane region" description="Helical" evidence="1">
    <location>
        <begin position="79"/>
        <end position="96"/>
    </location>
</feature>
<protein>
    <submittedName>
        <fullName evidence="2">Uncharacterized protein</fullName>
    </submittedName>
</protein>
<organism evidence="2 3">
    <name type="scientific">Mycobacteroides chelonae</name>
    <name type="common">Mycobacterium chelonae</name>
    <dbReference type="NCBI Taxonomy" id="1774"/>
    <lineage>
        <taxon>Bacteria</taxon>
        <taxon>Bacillati</taxon>
        <taxon>Actinomycetota</taxon>
        <taxon>Actinomycetes</taxon>
        <taxon>Mycobacteriales</taxon>
        <taxon>Mycobacteriaceae</taxon>
        <taxon>Mycobacteroides</taxon>
    </lineage>
</organism>
<sequence length="372" mass="41122">MTTPFSPVPRVPTSFEAKVNNSTVAVNVQPPAKLKREAPPSIGRTILIRFIVLLMVLMFGMMIYLGVRQFNPMMMMSMFGMLGMVGAVGGGSHLFGGNNPQGELNIERQDYATQLREQRSNAHAIGRHIHGTQTAIYPHPDTLESRCGTRTLMWTSQPPTDTPAVTGTTDRELAESAQTNPWGSARIGVGYRRMEPYIKPTANDAPETYEPVQAAAYMRFIRTHNVIPDCPIGVDIFSRPFIVCMGDQDKLLGAARAMICSLVDNHRPGALQLGIITANVEEWEWLKWLPHVLDPTRRDKNGPARLHWPTLADYAIDQAHVIQSSGPHSGSRGRNPYHRVIFVDIPGEEPDLPAGVSSAGLADHTFVYVRHS</sequence>
<evidence type="ECO:0000256" key="1">
    <source>
        <dbReference type="SAM" id="Phobius"/>
    </source>
</evidence>
<proteinExistence type="predicted"/>
<dbReference type="InterPro" id="IPR027417">
    <property type="entry name" value="P-loop_NTPase"/>
</dbReference>